<dbReference type="GO" id="GO:0004659">
    <property type="term" value="F:prenyltransferase activity"/>
    <property type="evidence" value="ECO:0007669"/>
    <property type="project" value="InterPro"/>
</dbReference>
<dbReference type="InterPro" id="IPR000537">
    <property type="entry name" value="UbiA_prenyltransferase"/>
</dbReference>
<feature type="transmembrane region" description="Helical" evidence="6">
    <location>
        <begin position="299"/>
        <end position="318"/>
    </location>
</feature>
<evidence type="ECO:0000313" key="8">
    <source>
        <dbReference type="Proteomes" id="UP000591131"/>
    </source>
</evidence>
<feature type="transmembrane region" description="Helical" evidence="6">
    <location>
        <begin position="433"/>
        <end position="455"/>
    </location>
</feature>
<feature type="transmembrane region" description="Helical" evidence="6">
    <location>
        <begin position="20"/>
        <end position="41"/>
    </location>
</feature>
<dbReference type="PANTHER" id="PTHR13929:SF0">
    <property type="entry name" value="UBIA PRENYLTRANSFERASE DOMAIN-CONTAINING PROTEIN 1"/>
    <property type="match status" value="1"/>
</dbReference>
<feature type="transmembrane region" description="Helical" evidence="6">
    <location>
        <begin position="61"/>
        <end position="85"/>
    </location>
</feature>
<dbReference type="Pfam" id="PF01040">
    <property type="entry name" value="UbiA"/>
    <property type="match status" value="1"/>
</dbReference>
<keyword evidence="4 6" id="KW-1133">Transmembrane helix</keyword>
<feature type="transmembrane region" description="Helical" evidence="6">
    <location>
        <begin position="461"/>
        <end position="479"/>
    </location>
</feature>
<evidence type="ECO:0000313" key="7">
    <source>
        <dbReference type="EMBL" id="KAF4672520.1"/>
    </source>
</evidence>
<proteinExistence type="predicted"/>
<dbReference type="EMBL" id="JAAPAO010000107">
    <property type="protein sequence ID" value="KAF4672520.1"/>
    <property type="molecule type" value="Genomic_DNA"/>
</dbReference>
<dbReference type="AlphaFoldDB" id="A0A7J6MMR4"/>
<gene>
    <name evidence="7" type="primary">UBIAD1_1</name>
    <name evidence="7" type="ORF">FOL47_000435</name>
</gene>
<keyword evidence="8" id="KW-1185">Reference proteome</keyword>
<organism evidence="7 8">
    <name type="scientific">Perkinsus chesapeaki</name>
    <name type="common">Clam parasite</name>
    <name type="synonym">Perkinsus andrewsi</name>
    <dbReference type="NCBI Taxonomy" id="330153"/>
    <lineage>
        <taxon>Eukaryota</taxon>
        <taxon>Sar</taxon>
        <taxon>Alveolata</taxon>
        <taxon>Perkinsozoa</taxon>
        <taxon>Perkinsea</taxon>
        <taxon>Perkinsida</taxon>
        <taxon>Perkinsidae</taxon>
        <taxon>Perkinsus</taxon>
    </lineage>
</organism>
<evidence type="ECO:0000256" key="3">
    <source>
        <dbReference type="ARBA" id="ARBA00022692"/>
    </source>
</evidence>
<feature type="transmembrane region" description="Helical" evidence="6">
    <location>
        <begin position="120"/>
        <end position="140"/>
    </location>
</feature>
<sequence>MSPANHISKGPMKVERLTGIAQDCVVSAVLFIAFCYCWGVGDGRSFAETIDNVVHLTLWFLPRNLAVGAHWVFSLVAIIGSICLAVSPIPGLGNRKVVKAASFCITLAAAYQFIMRCLTSGPWCIRSVVCVIIPVAMSMYSPRTKAVDGLSQFSAWVVSLRIPPFAALIAPVSISLITMESLGASIISAEKANAAVFALCLLQAAANQINSVADFYNGIDDVQTASDRSLVDGILTPKSMIWSAVCLTSISAVLLLSTLVGLDYSYWAYAVAVWTFEASLAVFYTYGPFPLKYYAMGDLIIFLFFGPGVCAMLALWTADPTVSLSIIPVVFLFVLPSLLVTIGILNANNIRDLDSDTEAGIYTVANLLGHKRSRIYFTVLQLAPHLLSLLIAYFYHCYGILFSLAIMPRSLSTVTHVCLGAQDDPQYKMVVKYASHTTLMYGLITAMGIATAPMGAGLGEVSLGGVFVSSAVCAFLYRVG</sequence>
<evidence type="ECO:0000256" key="6">
    <source>
        <dbReference type="SAM" id="Phobius"/>
    </source>
</evidence>
<comment type="caution">
    <text evidence="7">The sequence shown here is derived from an EMBL/GenBank/DDBJ whole genome shotgun (WGS) entry which is preliminary data.</text>
</comment>
<dbReference type="GO" id="GO:0009234">
    <property type="term" value="P:menaquinone biosynthetic process"/>
    <property type="evidence" value="ECO:0007669"/>
    <property type="project" value="TreeGrafter"/>
</dbReference>
<dbReference type="Proteomes" id="UP000591131">
    <property type="component" value="Unassembled WGS sequence"/>
</dbReference>
<keyword evidence="3 6" id="KW-0812">Transmembrane</keyword>
<dbReference type="PANTHER" id="PTHR13929">
    <property type="entry name" value="1,4-DIHYDROXY-2-NAPHTHOATE OCTAPRENYLTRANSFERASE"/>
    <property type="match status" value="1"/>
</dbReference>
<name>A0A7J6MMR4_PERCH</name>
<evidence type="ECO:0000256" key="2">
    <source>
        <dbReference type="ARBA" id="ARBA00022679"/>
    </source>
</evidence>
<evidence type="ECO:0000256" key="5">
    <source>
        <dbReference type="ARBA" id="ARBA00023136"/>
    </source>
</evidence>
<keyword evidence="2 7" id="KW-0808">Transferase</keyword>
<dbReference type="InterPro" id="IPR026046">
    <property type="entry name" value="UBIAD1"/>
</dbReference>
<dbReference type="CDD" id="cd13962">
    <property type="entry name" value="PT_UbiA_UBIAD1"/>
    <property type="match status" value="1"/>
</dbReference>
<dbReference type="GO" id="GO:0042371">
    <property type="term" value="P:vitamin K biosynthetic process"/>
    <property type="evidence" value="ECO:0007669"/>
    <property type="project" value="TreeGrafter"/>
</dbReference>
<dbReference type="GO" id="GO:0016020">
    <property type="term" value="C:membrane"/>
    <property type="evidence" value="ECO:0007669"/>
    <property type="project" value="UniProtKB-SubCell"/>
</dbReference>
<comment type="subcellular location">
    <subcellularLocation>
        <location evidence="1">Membrane</location>
        <topology evidence="1">Multi-pass membrane protein</topology>
    </subcellularLocation>
</comment>
<feature type="transmembrane region" description="Helical" evidence="6">
    <location>
        <begin position="266"/>
        <end position="287"/>
    </location>
</feature>
<protein>
    <submittedName>
        <fullName evidence="7">UbiA prenyltransferase domain-containing protein 1</fullName>
    </submittedName>
</protein>
<feature type="transmembrane region" description="Helical" evidence="6">
    <location>
        <begin position="240"/>
        <end position="260"/>
    </location>
</feature>
<keyword evidence="5 6" id="KW-0472">Membrane</keyword>
<dbReference type="OrthoDB" id="203513at2759"/>
<reference evidence="7 8" key="1">
    <citation type="submission" date="2020-04" db="EMBL/GenBank/DDBJ databases">
        <title>Perkinsus chesapeaki whole genome sequence.</title>
        <authorList>
            <person name="Bogema D.R."/>
        </authorList>
    </citation>
    <scope>NUCLEOTIDE SEQUENCE [LARGE SCALE GENOMIC DNA]</scope>
    <source>
        <strain evidence="7">ATCC PRA-425</strain>
    </source>
</reference>
<feature type="transmembrane region" description="Helical" evidence="6">
    <location>
        <begin position="324"/>
        <end position="345"/>
    </location>
</feature>
<evidence type="ECO:0000256" key="1">
    <source>
        <dbReference type="ARBA" id="ARBA00004141"/>
    </source>
</evidence>
<evidence type="ECO:0000256" key="4">
    <source>
        <dbReference type="ARBA" id="ARBA00022989"/>
    </source>
</evidence>
<accession>A0A7J6MMR4</accession>